<keyword evidence="3" id="KW-1185">Reference proteome</keyword>
<name>A0A4Y2TLB8_ARAVE</name>
<feature type="signal peptide" evidence="1">
    <location>
        <begin position="1"/>
        <end position="19"/>
    </location>
</feature>
<dbReference type="AlphaFoldDB" id="A0A4Y2TLB8"/>
<gene>
    <name evidence="2" type="primary">TXC20</name>
    <name evidence="2" type="ORF">AVEN_122764_1</name>
</gene>
<evidence type="ECO:0000313" key="3">
    <source>
        <dbReference type="Proteomes" id="UP000499080"/>
    </source>
</evidence>
<sequence>MKITLVFIVLSCFAAVSFGARKCTQQSDCEEHECCLDTLFFRSAFCEPRYAAGQSCPAASVYRPETDLFYLSCPCVHMYECLGKGSLENGVTVVKDAKCIIPTI</sequence>
<evidence type="ECO:0000256" key="1">
    <source>
        <dbReference type="SAM" id="SignalP"/>
    </source>
</evidence>
<organism evidence="2 3">
    <name type="scientific">Araneus ventricosus</name>
    <name type="common">Orbweaver spider</name>
    <name type="synonym">Epeira ventricosa</name>
    <dbReference type="NCBI Taxonomy" id="182803"/>
    <lineage>
        <taxon>Eukaryota</taxon>
        <taxon>Metazoa</taxon>
        <taxon>Ecdysozoa</taxon>
        <taxon>Arthropoda</taxon>
        <taxon>Chelicerata</taxon>
        <taxon>Arachnida</taxon>
        <taxon>Araneae</taxon>
        <taxon>Araneomorphae</taxon>
        <taxon>Entelegynae</taxon>
        <taxon>Araneoidea</taxon>
        <taxon>Araneidae</taxon>
        <taxon>Araneus</taxon>
    </lineage>
</organism>
<protein>
    <submittedName>
        <fullName evidence="2">Toxin CSTX-20</fullName>
    </submittedName>
</protein>
<dbReference type="Proteomes" id="UP000499080">
    <property type="component" value="Unassembled WGS sequence"/>
</dbReference>
<dbReference type="OrthoDB" id="6406518at2759"/>
<evidence type="ECO:0000313" key="2">
    <source>
        <dbReference type="EMBL" id="GBO00227.1"/>
    </source>
</evidence>
<proteinExistence type="predicted"/>
<feature type="chain" id="PRO_5021493063" evidence="1">
    <location>
        <begin position="20"/>
        <end position="104"/>
    </location>
</feature>
<keyword evidence="1" id="KW-0732">Signal</keyword>
<comment type="caution">
    <text evidence="2">The sequence shown here is derived from an EMBL/GenBank/DDBJ whole genome shotgun (WGS) entry which is preliminary data.</text>
</comment>
<reference evidence="2 3" key="1">
    <citation type="journal article" date="2019" name="Sci. Rep.">
        <title>Orb-weaving spider Araneus ventricosus genome elucidates the spidroin gene catalogue.</title>
        <authorList>
            <person name="Kono N."/>
            <person name="Nakamura H."/>
            <person name="Ohtoshi R."/>
            <person name="Moran D.A.P."/>
            <person name="Shinohara A."/>
            <person name="Yoshida Y."/>
            <person name="Fujiwara M."/>
            <person name="Mori M."/>
            <person name="Tomita M."/>
            <person name="Arakawa K."/>
        </authorList>
    </citation>
    <scope>NUCLEOTIDE SEQUENCE [LARGE SCALE GENOMIC DNA]</scope>
</reference>
<dbReference type="EMBL" id="BGPR01028814">
    <property type="protein sequence ID" value="GBO00227.1"/>
    <property type="molecule type" value="Genomic_DNA"/>
</dbReference>
<accession>A0A4Y2TLB8</accession>
<dbReference type="Gene3D" id="2.10.80.10">
    <property type="entry name" value="Lipase, subunit A"/>
    <property type="match status" value="1"/>
</dbReference>